<dbReference type="Proteomes" id="UP000009183">
    <property type="component" value="Chromosome 8"/>
</dbReference>
<name>F6HKA2_VITVI</name>
<reference evidence="2" key="1">
    <citation type="journal article" date="2007" name="Nature">
        <title>The grapevine genome sequence suggests ancestral hexaploidization in major angiosperm phyla.</title>
        <authorList>
            <consortium name="The French-Italian Public Consortium for Grapevine Genome Characterization."/>
            <person name="Jaillon O."/>
            <person name="Aury J.-M."/>
            <person name="Noel B."/>
            <person name="Policriti A."/>
            <person name="Clepet C."/>
            <person name="Casagrande A."/>
            <person name="Choisne N."/>
            <person name="Aubourg S."/>
            <person name="Vitulo N."/>
            <person name="Jubin C."/>
            <person name="Vezzi A."/>
            <person name="Legeai F."/>
            <person name="Hugueney P."/>
            <person name="Dasilva C."/>
            <person name="Horner D."/>
            <person name="Mica E."/>
            <person name="Jublot D."/>
            <person name="Poulain J."/>
            <person name="Bruyere C."/>
            <person name="Billault A."/>
            <person name="Segurens B."/>
            <person name="Gouyvenoux M."/>
            <person name="Ugarte E."/>
            <person name="Cattonaro F."/>
            <person name="Anthouard V."/>
            <person name="Vico V."/>
            <person name="Del Fabbro C."/>
            <person name="Alaux M."/>
            <person name="Di Gaspero G."/>
            <person name="Dumas V."/>
            <person name="Felice N."/>
            <person name="Paillard S."/>
            <person name="Juman I."/>
            <person name="Moroldo M."/>
            <person name="Scalabrin S."/>
            <person name="Canaguier A."/>
            <person name="Le Clainche I."/>
            <person name="Malacrida G."/>
            <person name="Durand E."/>
            <person name="Pesole G."/>
            <person name="Laucou V."/>
            <person name="Chatelet P."/>
            <person name="Merdinoglu D."/>
            <person name="Delledonne M."/>
            <person name="Pezzotti M."/>
            <person name="Lecharny A."/>
            <person name="Scarpelli C."/>
            <person name="Artiguenave F."/>
            <person name="Pe M.E."/>
            <person name="Valle G."/>
            <person name="Morgante M."/>
            <person name="Caboche M."/>
            <person name="Adam-Blondon A.-F."/>
            <person name="Weissenbach J."/>
            <person name="Quetier F."/>
            <person name="Wincker P."/>
        </authorList>
    </citation>
    <scope>NUCLEOTIDE SEQUENCE [LARGE SCALE GENOMIC DNA]</scope>
    <source>
        <strain evidence="2">cv. Pinot noir / PN40024</strain>
    </source>
</reference>
<sequence length="51" mass="5725">MIIKILSQKGWSSDEMMADLSEGFSLLTLANNLRDVSVLFCHFNNGGLMEF</sequence>
<protein>
    <submittedName>
        <fullName evidence="1">Uncharacterized protein</fullName>
    </submittedName>
</protein>
<dbReference type="STRING" id="29760.F6HKA2"/>
<dbReference type="HOGENOM" id="CLU_3110338_0_0_1"/>
<keyword evidence="2" id="KW-1185">Reference proteome</keyword>
<evidence type="ECO:0000313" key="2">
    <source>
        <dbReference type="Proteomes" id="UP000009183"/>
    </source>
</evidence>
<accession>F6HKA2</accession>
<dbReference type="InParanoid" id="F6HKA2"/>
<dbReference type="PaxDb" id="29760-VIT_08s0007g05280.t01"/>
<dbReference type="AlphaFoldDB" id="F6HKA2"/>
<proteinExistence type="predicted"/>
<dbReference type="EMBL" id="FN595991">
    <property type="protein sequence ID" value="CCB55324.1"/>
    <property type="molecule type" value="Genomic_DNA"/>
</dbReference>
<gene>
    <name evidence="1" type="ordered locus">VIT_08s0007g05280</name>
</gene>
<organism evidence="1 2">
    <name type="scientific">Vitis vinifera</name>
    <name type="common">Grape</name>
    <dbReference type="NCBI Taxonomy" id="29760"/>
    <lineage>
        <taxon>Eukaryota</taxon>
        <taxon>Viridiplantae</taxon>
        <taxon>Streptophyta</taxon>
        <taxon>Embryophyta</taxon>
        <taxon>Tracheophyta</taxon>
        <taxon>Spermatophyta</taxon>
        <taxon>Magnoliopsida</taxon>
        <taxon>eudicotyledons</taxon>
        <taxon>Gunneridae</taxon>
        <taxon>Pentapetalae</taxon>
        <taxon>rosids</taxon>
        <taxon>Vitales</taxon>
        <taxon>Vitaceae</taxon>
        <taxon>Viteae</taxon>
        <taxon>Vitis</taxon>
    </lineage>
</organism>
<evidence type="ECO:0000313" key="1">
    <source>
        <dbReference type="EMBL" id="CCB55324.1"/>
    </source>
</evidence>